<dbReference type="PANTHER" id="PTHR33064:SF37">
    <property type="entry name" value="RIBONUCLEASE H"/>
    <property type="match status" value="1"/>
</dbReference>
<dbReference type="InterPro" id="IPR043502">
    <property type="entry name" value="DNA/RNA_pol_sf"/>
</dbReference>
<sequence>MDPWIAWIEDFSTPEGEQSFRKLEDKLVYDPVLVLPDSEKEFEIYVDVKQGCAKGILVLHGGTWQPLAYFSKLLNPNCAATALMVTEARQLTRRGEKMCLLMGVQAW</sequence>
<dbReference type="Pfam" id="PF17919">
    <property type="entry name" value="RT_RNaseH_2"/>
    <property type="match status" value="1"/>
</dbReference>
<dbReference type="SUPFAM" id="SSF56672">
    <property type="entry name" value="DNA/RNA polymerases"/>
    <property type="match status" value="1"/>
</dbReference>
<accession>A0A8C3QH96</accession>
<protein>
    <recommendedName>
        <fullName evidence="1">Reverse transcriptase/retrotransposon-derived protein RNase H-like domain-containing protein</fullName>
    </recommendedName>
</protein>
<evidence type="ECO:0000259" key="1">
    <source>
        <dbReference type="Pfam" id="PF17919"/>
    </source>
</evidence>
<reference evidence="2" key="1">
    <citation type="submission" date="2025-08" db="UniProtKB">
        <authorList>
            <consortium name="Ensembl"/>
        </authorList>
    </citation>
    <scope>IDENTIFICATION</scope>
</reference>
<dbReference type="Gene3D" id="3.10.20.370">
    <property type="match status" value="1"/>
</dbReference>
<evidence type="ECO:0000313" key="3">
    <source>
        <dbReference type="Proteomes" id="UP000694396"/>
    </source>
</evidence>
<dbReference type="PANTHER" id="PTHR33064">
    <property type="entry name" value="POL PROTEIN"/>
    <property type="match status" value="1"/>
</dbReference>
<dbReference type="Ensembl" id="ENSCRFT00000005573.1">
    <property type="protein sequence ID" value="ENSCRFP00000005370.1"/>
    <property type="gene ID" value="ENSCRFG00000004319.1"/>
</dbReference>
<reference evidence="2" key="2">
    <citation type="submission" date="2025-09" db="UniProtKB">
        <authorList>
            <consortium name="Ensembl"/>
        </authorList>
    </citation>
    <scope>IDENTIFICATION</scope>
</reference>
<name>A0A8C3QH96_9PASS</name>
<dbReference type="InterPro" id="IPR051320">
    <property type="entry name" value="Viral_Replic_Matur_Polypro"/>
</dbReference>
<dbReference type="InterPro" id="IPR041577">
    <property type="entry name" value="RT_RNaseH_2"/>
</dbReference>
<organism evidence="2 3">
    <name type="scientific">Cyanoderma ruficeps</name>
    <name type="common">rufous-capped babbler</name>
    <dbReference type="NCBI Taxonomy" id="181631"/>
    <lineage>
        <taxon>Eukaryota</taxon>
        <taxon>Metazoa</taxon>
        <taxon>Chordata</taxon>
        <taxon>Craniata</taxon>
        <taxon>Vertebrata</taxon>
        <taxon>Euteleostomi</taxon>
        <taxon>Archelosauria</taxon>
        <taxon>Archosauria</taxon>
        <taxon>Dinosauria</taxon>
        <taxon>Saurischia</taxon>
        <taxon>Theropoda</taxon>
        <taxon>Coelurosauria</taxon>
        <taxon>Aves</taxon>
        <taxon>Neognathae</taxon>
        <taxon>Neoaves</taxon>
        <taxon>Telluraves</taxon>
        <taxon>Australaves</taxon>
        <taxon>Passeriformes</taxon>
        <taxon>Sylvioidea</taxon>
        <taxon>Timaliidae</taxon>
        <taxon>Cyanoderma</taxon>
    </lineage>
</organism>
<evidence type="ECO:0000313" key="2">
    <source>
        <dbReference type="Ensembl" id="ENSCRFP00000005370.1"/>
    </source>
</evidence>
<feature type="domain" description="Reverse transcriptase/retrotransposon-derived protein RNase H-like" evidence="1">
    <location>
        <begin position="13"/>
        <end position="77"/>
    </location>
</feature>
<proteinExistence type="predicted"/>
<dbReference type="AlphaFoldDB" id="A0A8C3QH96"/>
<dbReference type="Proteomes" id="UP000694396">
    <property type="component" value="Unplaced"/>
</dbReference>
<keyword evidence="3" id="KW-1185">Reference proteome</keyword>